<proteinExistence type="predicted"/>
<comment type="caution">
    <text evidence="7">The sequence shown here is derived from an EMBL/GenBank/DDBJ whole genome shotgun (WGS) entry which is preliminary data.</text>
</comment>
<dbReference type="NCBIfam" id="TIGR01469">
    <property type="entry name" value="cobA_cysG_Cterm"/>
    <property type="match status" value="1"/>
</dbReference>
<keyword evidence="2" id="KW-0489">Methyltransferase</keyword>
<dbReference type="InterPro" id="IPR050161">
    <property type="entry name" value="Siro_Cobalamin_biosynth"/>
</dbReference>
<evidence type="ECO:0000256" key="1">
    <source>
        <dbReference type="ARBA" id="ARBA00012162"/>
    </source>
</evidence>
<dbReference type="PANTHER" id="PTHR45790">
    <property type="entry name" value="SIROHEME SYNTHASE-RELATED"/>
    <property type="match status" value="1"/>
</dbReference>
<keyword evidence="8" id="KW-1185">Reference proteome</keyword>
<keyword evidence="4" id="KW-0949">S-adenosyl-L-methionine</keyword>
<dbReference type="PANTHER" id="PTHR45790:SF3">
    <property type="entry name" value="S-ADENOSYL-L-METHIONINE-DEPENDENT UROPORPHYRINOGEN III METHYLTRANSFERASE, CHLOROPLASTIC"/>
    <property type="match status" value="1"/>
</dbReference>
<dbReference type="Gene3D" id="3.40.50.720">
    <property type="entry name" value="NAD(P)-binding Rossmann-like Domain"/>
    <property type="match status" value="1"/>
</dbReference>
<keyword evidence="3" id="KW-0808">Transferase</keyword>
<dbReference type="CDD" id="cd11642">
    <property type="entry name" value="SUMT"/>
    <property type="match status" value="1"/>
</dbReference>
<evidence type="ECO:0000313" key="8">
    <source>
        <dbReference type="Proteomes" id="UP001501057"/>
    </source>
</evidence>
<dbReference type="Pfam" id="PF00590">
    <property type="entry name" value="TP_methylase"/>
    <property type="match status" value="1"/>
</dbReference>
<dbReference type="Gene3D" id="3.30.950.10">
    <property type="entry name" value="Methyltransferase, Cobalt-precorrin-4 Transmethylase, Domain 2"/>
    <property type="match status" value="1"/>
</dbReference>
<dbReference type="Gene3D" id="3.40.1010.10">
    <property type="entry name" value="Cobalt-precorrin-4 Transmethylase, Domain 1"/>
    <property type="match status" value="1"/>
</dbReference>
<sequence>MTGSSAAQGPAPLLRRTLVTSGDARAAAHVEAMLRAGHTVTVVAPEVCGSIEDWHARGLLTWHARDLTLDDVRAVDTVWNAPADDAPAAPRRDHGRVTLVGGGPSDPGLLTVAGRDALLDADVVVTDRLAPLAALATLPPHVVIIDVAKIPHGRTTPQEEINRLLVEHASAGRHVVRLKGGDSFVFGRGGEEVDACREAGIPVTVVPGVTSAIAAPELAGIPVTHRGTSQGFTVVSGHLPPSHPESTVDWAALARAGTTIVVLMGVRTLPAIAEALTAGGLTGTTPAAVVADAGQPSQRVVRGTVATIAALAAEAGIGAPAVTVFGEVAAIGAPAEVSA</sequence>
<dbReference type="Pfam" id="PF13241">
    <property type="entry name" value="NAD_binding_7"/>
    <property type="match status" value="1"/>
</dbReference>
<organism evidence="7 8">
    <name type="scientific">Aeromicrobium alkaliterrae</name>
    <dbReference type="NCBI Taxonomy" id="302168"/>
    <lineage>
        <taxon>Bacteria</taxon>
        <taxon>Bacillati</taxon>
        <taxon>Actinomycetota</taxon>
        <taxon>Actinomycetes</taxon>
        <taxon>Propionibacteriales</taxon>
        <taxon>Nocardioidaceae</taxon>
        <taxon>Aeromicrobium</taxon>
    </lineage>
</organism>
<dbReference type="Proteomes" id="UP001501057">
    <property type="component" value="Unassembled WGS sequence"/>
</dbReference>
<dbReference type="SUPFAM" id="SSF53790">
    <property type="entry name" value="Tetrapyrrole methylase"/>
    <property type="match status" value="1"/>
</dbReference>
<evidence type="ECO:0000313" key="7">
    <source>
        <dbReference type="EMBL" id="GAA1742871.1"/>
    </source>
</evidence>
<feature type="domain" description="Tetrapyrrole methylase" evidence="6">
    <location>
        <begin position="96"/>
        <end position="308"/>
    </location>
</feature>
<dbReference type="InterPro" id="IPR006366">
    <property type="entry name" value="CobA/CysG_C"/>
</dbReference>
<keyword evidence="5" id="KW-0627">Porphyrin biosynthesis</keyword>
<dbReference type="EC" id="2.1.1.107" evidence="1"/>
<evidence type="ECO:0000256" key="5">
    <source>
        <dbReference type="ARBA" id="ARBA00023244"/>
    </source>
</evidence>
<name>A0ABP4W1U4_9ACTN</name>
<dbReference type="InterPro" id="IPR035996">
    <property type="entry name" value="4pyrrol_Methylase_sf"/>
</dbReference>
<evidence type="ECO:0000259" key="6">
    <source>
        <dbReference type="Pfam" id="PF00590"/>
    </source>
</evidence>
<dbReference type="InterPro" id="IPR014777">
    <property type="entry name" value="4pyrrole_Mease_sub1"/>
</dbReference>
<dbReference type="EMBL" id="BAAAME010000004">
    <property type="protein sequence ID" value="GAA1742871.1"/>
    <property type="molecule type" value="Genomic_DNA"/>
</dbReference>
<protein>
    <recommendedName>
        <fullName evidence="1">uroporphyrinogen-III C-methyltransferase</fullName>
        <ecNumber evidence="1">2.1.1.107</ecNumber>
    </recommendedName>
</protein>
<reference evidence="8" key="1">
    <citation type="journal article" date="2019" name="Int. J. Syst. Evol. Microbiol.">
        <title>The Global Catalogue of Microorganisms (GCM) 10K type strain sequencing project: providing services to taxonomists for standard genome sequencing and annotation.</title>
        <authorList>
            <consortium name="The Broad Institute Genomics Platform"/>
            <consortium name="The Broad Institute Genome Sequencing Center for Infectious Disease"/>
            <person name="Wu L."/>
            <person name="Ma J."/>
        </authorList>
    </citation>
    <scope>NUCLEOTIDE SEQUENCE [LARGE SCALE GENOMIC DNA]</scope>
    <source>
        <strain evidence="8">JCM 13518</strain>
    </source>
</reference>
<dbReference type="InterPro" id="IPR000878">
    <property type="entry name" value="4pyrrol_Mease"/>
</dbReference>
<dbReference type="InterPro" id="IPR014776">
    <property type="entry name" value="4pyrrole_Mease_sub2"/>
</dbReference>
<dbReference type="NCBIfam" id="NF004790">
    <property type="entry name" value="PRK06136.1"/>
    <property type="match status" value="1"/>
</dbReference>
<evidence type="ECO:0000256" key="2">
    <source>
        <dbReference type="ARBA" id="ARBA00022603"/>
    </source>
</evidence>
<accession>A0ABP4W1U4</accession>
<evidence type="ECO:0000256" key="3">
    <source>
        <dbReference type="ARBA" id="ARBA00022679"/>
    </source>
</evidence>
<evidence type="ECO:0000256" key="4">
    <source>
        <dbReference type="ARBA" id="ARBA00022691"/>
    </source>
</evidence>
<gene>
    <name evidence="7" type="ORF">GCM10009710_23720</name>
</gene>